<comment type="caution">
    <text evidence="2">The sequence shown here is derived from an EMBL/GenBank/DDBJ whole genome shotgun (WGS) entry which is preliminary data.</text>
</comment>
<organism evidence="2">
    <name type="scientific">Fusobacterium nucleatum 13_3C</name>
    <dbReference type="NCBI Taxonomy" id="1357398"/>
    <lineage>
        <taxon>Bacteria</taxon>
        <taxon>Fusobacteriati</taxon>
        <taxon>Fusobacteriota</taxon>
        <taxon>Fusobacteriia</taxon>
        <taxon>Fusobacteriales</taxon>
        <taxon>Fusobacteriaceae</taxon>
        <taxon>Fusobacterium</taxon>
    </lineage>
</organism>
<feature type="domain" description="Sporulation stage II protein D amidase enhancer LytB N-terminal" evidence="1">
    <location>
        <begin position="418"/>
        <end position="508"/>
    </location>
</feature>
<gene>
    <name evidence="2" type="ORF">HMPREF2085_00825</name>
</gene>
<accession>X7S312</accession>
<dbReference type="PATRIC" id="fig|1357398.3.peg.810"/>
<protein>
    <recommendedName>
        <fullName evidence="1">Sporulation stage II protein D amidase enhancer LytB N-terminal domain-containing protein</fullName>
    </recommendedName>
</protein>
<name>X7S312_FUSNU</name>
<dbReference type="InterPro" id="IPR051922">
    <property type="entry name" value="Bact_Sporulation_Assoc"/>
</dbReference>
<reference evidence="2" key="1">
    <citation type="submission" date="2014-01" db="EMBL/GenBank/DDBJ databases">
        <title>The Genome Sequence of Fusobacterium nucleatum 13_3C.</title>
        <authorList>
            <consortium name="The Broad Institute Genomics Platform"/>
            <person name="Earl A."/>
            <person name="Allen-Vercoe E."/>
            <person name="Daigneault M."/>
            <person name="Young S.K."/>
            <person name="Zeng Q."/>
            <person name="Gargeya S."/>
            <person name="Fitzgerald M."/>
            <person name="Abouelleil A."/>
            <person name="Alvarado L."/>
            <person name="Chapman S.B."/>
            <person name="Gainer-Dewar J."/>
            <person name="Goldberg J."/>
            <person name="Griggs A."/>
            <person name="Gujja S."/>
            <person name="Hansen M."/>
            <person name="Howarth C."/>
            <person name="Imamovic A."/>
            <person name="Ireland A."/>
            <person name="Larimer J."/>
            <person name="McCowan C."/>
            <person name="Murphy C."/>
            <person name="Pearson M."/>
            <person name="Poon T.W."/>
            <person name="Priest M."/>
            <person name="Roberts A."/>
            <person name="Saif S."/>
            <person name="Shea T."/>
            <person name="Sykes S."/>
            <person name="Wortman J."/>
            <person name="Nusbaum C."/>
            <person name="Birren B."/>
        </authorList>
    </citation>
    <scope>NUCLEOTIDE SEQUENCE [LARGE SCALE GENOMIC DNA]</scope>
    <source>
        <strain evidence="2">13_3C</strain>
    </source>
</reference>
<dbReference type="PANTHER" id="PTHR30032">
    <property type="entry name" value="N-ACETYLMURAMOYL-L-ALANINE AMIDASE-RELATED"/>
    <property type="match status" value="1"/>
</dbReference>
<dbReference type="PROSITE" id="PS51257">
    <property type="entry name" value="PROKAR_LIPOPROTEIN"/>
    <property type="match status" value="1"/>
</dbReference>
<evidence type="ECO:0000259" key="1">
    <source>
        <dbReference type="Pfam" id="PF08486"/>
    </source>
</evidence>
<dbReference type="InterPro" id="IPR013693">
    <property type="entry name" value="SpoIID/LytB_N"/>
</dbReference>
<dbReference type="GO" id="GO:0030288">
    <property type="term" value="C:outer membrane-bounded periplasmic space"/>
    <property type="evidence" value="ECO:0007669"/>
    <property type="project" value="TreeGrafter"/>
</dbReference>
<dbReference type="PANTHER" id="PTHR30032:SF4">
    <property type="entry name" value="AMIDASE ENHANCER"/>
    <property type="match status" value="1"/>
</dbReference>
<dbReference type="EMBL" id="JAOZ01000007">
    <property type="protein sequence ID" value="ETZ27963.1"/>
    <property type="molecule type" value="Genomic_DNA"/>
</dbReference>
<dbReference type="AlphaFoldDB" id="X7S312"/>
<evidence type="ECO:0000313" key="2">
    <source>
        <dbReference type="EMBL" id="ETZ27963.1"/>
    </source>
</evidence>
<dbReference type="Pfam" id="PF08486">
    <property type="entry name" value="SpoIID"/>
    <property type="match status" value="1"/>
</dbReference>
<dbReference type="HOGENOM" id="CLU_526535_0_0_0"/>
<sequence length="532" mass="58926">MYKGGVEEITSQILMKKKISLIFLSALILISCTNEPAKKVKTVTPNGDYKTGTTTTTNTERGNREKITLENTVFKKLGLPLPYNTFGAVIPYLVPVNDNHKESFGVFGEYNEDKALKYFKNLSSRGHGDNSPYWRWKTSIKKSELYSKAESRLIAIYKNNPRNVLTLVNGEWQQAPIRSIGTVQDIIVAARGESGIITHMLVITSNGKYLIAKEFNVRKLLATNNALYGSKGEEGSYNSKPIIPNVTSLPSAYLALEEDGGYINIYGGGFGHGVGMSQFAAGTLTKNGESYKNVLKRYYTDIKLSTVESVLGKDKEIKVGITTNGSLEHGRLTIFSSENKVQIYNDDFDITVGENERVDVRNTSGTTTITLENGKTYKTKNPLNFYAKGEYLTLSPVRKGHTSSPRYRGIITIIPRSSSLRVINTLDIEKYLLQVVPSEMPKSFGVEALKVQAVAARTYAVSDILKGKYAKDGFHIKDTVESQVYNNQVENEEATRAIEETAGEIMTYDGVPIDAKYFSTSAGFTSHASNVW</sequence>
<dbReference type="NCBIfam" id="TIGR02669">
    <property type="entry name" value="SpoIID_LytB"/>
    <property type="match status" value="1"/>
</dbReference>
<dbReference type="GO" id="GO:0030435">
    <property type="term" value="P:sporulation resulting in formation of a cellular spore"/>
    <property type="evidence" value="ECO:0007669"/>
    <property type="project" value="InterPro"/>
</dbReference>
<dbReference type="InterPro" id="IPR013486">
    <property type="entry name" value="SpoIID/LytB"/>
</dbReference>
<proteinExistence type="predicted"/>